<feature type="domain" description="ABC transporter" evidence="4">
    <location>
        <begin position="5"/>
        <end position="247"/>
    </location>
</feature>
<dbReference type="GO" id="GO:0005524">
    <property type="term" value="F:ATP binding"/>
    <property type="evidence" value="ECO:0007669"/>
    <property type="project" value="UniProtKB-KW"/>
</dbReference>
<dbReference type="PANTHER" id="PTHR43790:SF2">
    <property type="entry name" value="AUTOINDUCER 2 IMPORT ATP-BINDING PROTEIN LSRA"/>
    <property type="match status" value="1"/>
</dbReference>
<dbReference type="Proteomes" id="UP000230914">
    <property type="component" value="Unassembled WGS sequence"/>
</dbReference>
<dbReference type="Gene3D" id="3.40.50.300">
    <property type="entry name" value="P-loop containing nucleotide triphosphate hydrolases"/>
    <property type="match status" value="2"/>
</dbReference>
<evidence type="ECO:0000313" key="5">
    <source>
        <dbReference type="EMBL" id="PIE31629.1"/>
    </source>
</evidence>
<gene>
    <name evidence="5" type="ORF">CSA55_05245</name>
</gene>
<evidence type="ECO:0000259" key="4">
    <source>
        <dbReference type="PROSITE" id="PS50893"/>
    </source>
</evidence>
<evidence type="ECO:0000256" key="3">
    <source>
        <dbReference type="ARBA" id="ARBA00022840"/>
    </source>
</evidence>
<keyword evidence="3" id="KW-0067">ATP-binding</keyword>
<dbReference type="EMBL" id="PDSL01000071">
    <property type="protein sequence ID" value="PIE31629.1"/>
    <property type="molecule type" value="Genomic_DNA"/>
</dbReference>
<dbReference type="Pfam" id="PF00005">
    <property type="entry name" value="ABC_tran"/>
    <property type="match status" value="1"/>
</dbReference>
<dbReference type="InterPro" id="IPR003439">
    <property type="entry name" value="ABC_transporter-like_ATP-bd"/>
</dbReference>
<accession>A0A2G6KA14</accession>
<dbReference type="CDD" id="cd03216">
    <property type="entry name" value="ABC_Carb_Monos_I"/>
    <property type="match status" value="1"/>
</dbReference>
<dbReference type="GO" id="GO:0016887">
    <property type="term" value="F:ATP hydrolysis activity"/>
    <property type="evidence" value="ECO:0007669"/>
    <property type="project" value="InterPro"/>
</dbReference>
<sequence length="406" mass="43451">MSAPIEMTGITMAFGANEVLKGIDLKLEPGKVTAMLGANGAGKSTLIKVLSGINNTYGGTIFVDGEPVHIDHPTTARSYGIQAVHQKIADGIVPGLSVAENLLFEGIVNNQVSRAKSLRALMPEARRMAAVLDLDWSDEVLRSDVFEMPIADQQLLLLCRALIVRPRLLILDEPTSALSKAEGERLFGVIDGLRNEGVAIFYVSHRLAEIEQIADRLLVLRDGIIHDDQNRPIDWPSALHAMLDVEDSQADNRTPEMRGTDEVLSLSGVQLQAKSSPFDLAVRAGEVTGVFGLLGSGGTELAHGIFGASPFVAGKMTLTGEPYSPKLPADAIARDVYMVPEDRVAGTLIKTWTVAMISTFPFLNDISNWSVLNAAAEAKVGRSVIDEFGVVAQSEADPVMSLSGGN</sequence>
<evidence type="ECO:0000256" key="1">
    <source>
        <dbReference type="ARBA" id="ARBA00009404"/>
    </source>
</evidence>
<feature type="non-terminal residue" evidence="5">
    <location>
        <position position="406"/>
    </location>
</feature>
<dbReference type="PROSITE" id="PS50893">
    <property type="entry name" value="ABC_TRANSPORTER_2"/>
    <property type="match status" value="1"/>
</dbReference>
<dbReference type="PANTHER" id="PTHR43790">
    <property type="entry name" value="CARBOHYDRATE TRANSPORT ATP-BINDING PROTEIN MG119-RELATED"/>
    <property type="match status" value="1"/>
</dbReference>
<dbReference type="InterPro" id="IPR003593">
    <property type="entry name" value="AAA+_ATPase"/>
</dbReference>
<reference evidence="5 6" key="1">
    <citation type="submission" date="2017-10" db="EMBL/GenBank/DDBJ databases">
        <title>Novel microbial diversity and functional potential in the marine mammal oral microbiome.</title>
        <authorList>
            <person name="Dudek N.K."/>
            <person name="Sun C.L."/>
            <person name="Burstein D."/>
            <person name="Kantor R.S."/>
            <person name="Aliaga Goltsman D.S."/>
            <person name="Bik E.M."/>
            <person name="Thomas B.C."/>
            <person name="Banfield J.F."/>
            <person name="Relman D.A."/>
        </authorList>
    </citation>
    <scope>NUCLEOTIDE SEQUENCE [LARGE SCALE GENOMIC DNA]</scope>
    <source>
        <strain evidence="5">DOLJORAL78_61_10</strain>
    </source>
</reference>
<evidence type="ECO:0000313" key="6">
    <source>
        <dbReference type="Proteomes" id="UP000230914"/>
    </source>
</evidence>
<dbReference type="InterPro" id="IPR050107">
    <property type="entry name" value="ABC_carbohydrate_import_ATPase"/>
</dbReference>
<protein>
    <submittedName>
        <fullName evidence="5">ABC transporter</fullName>
    </submittedName>
</protein>
<dbReference type="InterPro" id="IPR027417">
    <property type="entry name" value="P-loop_NTPase"/>
</dbReference>
<dbReference type="SUPFAM" id="SSF52540">
    <property type="entry name" value="P-loop containing nucleoside triphosphate hydrolases"/>
    <property type="match status" value="2"/>
</dbReference>
<comment type="similarity">
    <text evidence="1">Belongs to the ABC transporter superfamily. AI-2 autoinducer porter (TC 3.A.1.2.8) family.</text>
</comment>
<proteinExistence type="inferred from homology"/>
<evidence type="ECO:0000256" key="2">
    <source>
        <dbReference type="ARBA" id="ARBA00022741"/>
    </source>
</evidence>
<keyword evidence="2" id="KW-0547">Nucleotide-binding</keyword>
<dbReference type="SMART" id="SM00382">
    <property type="entry name" value="AAA"/>
    <property type="match status" value="1"/>
</dbReference>
<organism evidence="5 6">
    <name type="scientific">Ilumatobacter coccineus</name>
    <dbReference type="NCBI Taxonomy" id="467094"/>
    <lineage>
        <taxon>Bacteria</taxon>
        <taxon>Bacillati</taxon>
        <taxon>Actinomycetota</taxon>
        <taxon>Acidimicrobiia</taxon>
        <taxon>Acidimicrobiales</taxon>
        <taxon>Ilumatobacteraceae</taxon>
        <taxon>Ilumatobacter</taxon>
    </lineage>
</organism>
<comment type="caution">
    <text evidence="5">The sequence shown here is derived from an EMBL/GenBank/DDBJ whole genome shotgun (WGS) entry which is preliminary data.</text>
</comment>
<dbReference type="AlphaFoldDB" id="A0A2G6KA14"/>
<name>A0A2G6KA14_9ACTN</name>